<organism evidence="2 3">
    <name type="scientific">Hyphococcus luteus</name>
    <dbReference type="NCBI Taxonomy" id="2058213"/>
    <lineage>
        <taxon>Bacteria</taxon>
        <taxon>Pseudomonadati</taxon>
        <taxon>Pseudomonadota</taxon>
        <taxon>Alphaproteobacteria</taxon>
        <taxon>Parvularculales</taxon>
        <taxon>Parvularculaceae</taxon>
        <taxon>Hyphococcus</taxon>
    </lineage>
</organism>
<protein>
    <recommendedName>
        <fullName evidence="1">PAS domain-containing protein</fullName>
    </recommendedName>
</protein>
<dbReference type="AlphaFoldDB" id="A0A2S7K2G2"/>
<dbReference type="InterPro" id="IPR000014">
    <property type="entry name" value="PAS"/>
</dbReference>
<dbReference type="Proteomes" id="UP000239504">
    <property type="component" value="Unassembled WGS sequence"/>
</dbReference>
<dbReference type="SUPFAM" id="SSF55785">
    <property type="entry name" value="PYP-like sensor domain (PAS domain)"/>
    <property type="match status" value="1"/>
</dbReference>
<dbReference type="Pfam" id="PF13426">
    <property type="entry name" value="PAS_9"/>
    <property type="match status" value="1"/>
</dbReference>
<evidence type="ECO:0000313" key="3">
    <source>
        <dbReference type="Proteomes" id="UP000239504"/>
    </source>
</evidence>
<comment type="caution">
    <text evidence="2">The sequence shown here is derived from an EMBL/GenBank/DDBJ whole genome shotgun (WGS) entry which is preliminary data.</text>
</comment>
<keyword evidence="3" id="KW-1185">Reference proteome</keyword>
<dbReference type="OrthoDB" id="9795133at2"/>
<accession>A0A2S7K2G2</accession>
<dbReference type="InterPro" id="IPR035965">
    <property type="entry name" value="PAS-like_dom_sf"/>
</dbReference>
<evidence type="ECO:0000313" key="2">
    <source>
        <dbReference type="EMBL" id="PQA86694.1"/>
    </source>
</evidence>
<feature type="domain" description="PAS" evidence="1">
    <location>
        <begin position="26"/>
        <end position="117"/>
    </location>
</feature>
<proteinExistence type="predicted"/>
<dbReference type="EMBL" id="PJCH01000011">
    <property type="protein sequence ID" value="PQA86694.1"/>
    <property type="molecule type" value="Genomic_DNA"/>
</dbReference>
<dbReference type="NCBIfam" id="TIGR00229">
    <property type="entry name" value="sensory_box"/>
    <property type="match status" value="1"/>
</dbReference>
<dbReference type="Gene3D" id="3.30.450.20">
    <property type="entry name" value="PAS domain"/>
    <property type="match status" value="1"/>
</dbReference>
<reference evidence="2 3" key="1">
    <citation type="submission" date="2017-12" db="EMBL/GenBank/DDBJ databases">
        <authorList>
            <person name="Hurst M.R.H."/>
        </authorList>
    </citation>
    <scope>NUCLEOTIDE SEQUENCE [LARGE SCALE GENOMIC DNA]</scope>
    <source>
        <strain evidence="2 3">SY-3-19</strain>
    </source>
</reference>
<gene>
    <name evidence="2" type="ORF">CW354_14470</name>
</gene>
<evidence type="ECO:0000259" key="1">
    <source>
        <dbReference type="Pfam" id="PF13426"/>
    </source>
</evidence>
<dbReference type="CDD" id="cd00130">
    <property type="entry name" value="PAS"/>
    <property type="match status" value="1"/>
</dbReference>
<sequence length="152" mass="16652">MSEEISYAAGFAGYDAFLKGLMAAAPDMMVACDGDFRILSGNEAARACLGRRESAFLGRAIDDFLPSLSADLRRLGRGPFLITGRRACRHNGDSFPVEIRGYAGAADGETRYLLFICDLSKQASADEQRGRVQQLVEEGRTHNDIVFERVQP</sequence>
<dbReference type="RefSeq" id="WP_104830812.1">
    <property type="nucleotide sequence ID" value="NZ_PJCH01000011.1"/>
</dbReference>
<name>A0A2S7K2G2_9PROT</name>